<dbReference type="Proteomes" id="UP001432027">
    <property type="component" value="Unassembled WGS sequence"/>
</dbReference>
<evidence type="ECO:0000313" key="6">
    <source>
        <dbReference type="EMBL" id="GMT07664.1"/>
    </source>
</evidence>
<comment type="subcellular location">
    <subcellularLocation>
        <location evidence="1">Membrane</location>
        <topology evidence="1">Single-pass type II membrane protein</topology>
    </subcellularLocation>
</comment>
<accession>A0AAV5UMU3</accession>
<evidence type="ECO:0000313" key="7">
    <source>
        <dbReference type="Proteomes" id="UP001432027"/>
    </source>
</evidence>
<gene>
    <name evidence="6" type="ORF">PENTCL1PPCAC_29838</name>
</gene>
<comment type="caution">
    <text evidence="6">The sequence shown here is derived from an EMBL/GenBank/DDBJ whole genome shotgun (WGS) entry which is preliminary data.</text>
</comment>
<feature type="non-terminal residue" evidence="6">
    <location>
        <position position="1"/>
    </location>
</feature>
<proteinExistence type="predicted"/>
<evidence type="ECO:0000256" key="3">
    <source>
        <dbReference type="ARBA" id="ARBA00022679"/>
    </source>
</evidence>
<evidence type="ECO:0000256" key="1">
    <source>
        <dbReference type="ARBA" id="ARBA00004606"/>
    </source>
</evidence>
<keyword evidence="7" id="KW-1185">Reference proteome</keyword>
<organism evidence="6 7">
    <name type="scientific">Pristionchus entomophagus</name>
    <dbReference type="NCBI Taxonomy" id="358040"/>
    <lineage>
        <taxon>Eukaryota</taxon>
        <taxon>Metazoa</taxon>
        <taxon>Ecdysozoa</taxon>
        <taxon>Nematoda</taxon>
        <taxon>Chromadorea</taxon>
        <taxon>Rhabditida</taxon>
        <taxon>Rhabditina</taxon>
        <taxon>Diplogasteromorpha</taxon>
        <taxon>Diplogasteroidea</taxon>
        <taxon>Neodiplogasteridae</taxon>
        <taxon>Pristionchus</taxon>
    </lineage>
</organism>
<dbReference type="GO" id="GO:0016020">
    <property type="term" value="C:membrane"/>
    <property type="evidence" value="ECO:0007669"/>
    <property type="project" value="UniProtKB-SubCell"/>
</dbReference>
<dbReference type="Pfam" id="PF02485">
    <property type="entry name" value="Branch"/>
    <property type="match status" value="1"/>
</dbReference>
<keyword evidence="2" id="KW-0328">Glycosyltransferase</keyword>
<evidence type="ECO:0000256" key="5">
    <source>
        <dbReference type="ARBA" id="ARBA00023180"/>
    </source>
</evidence>
<dbReference type="PANTHER" id="PTHR46671">
    <property type="entry name" value="PROTEIN CBG11221"/>
    <property type="match status" value="1"/>
</dbReference>
<evidence type="ECO:0000256" key="2">
    <source>
        <dbReference type="ARBA" id="ARBA00022676"/>
    </source>
</evidence>
<keyword evidence="3" id="KW-0808">Transferase</keyword>
<reference evidence="6" key="1">
    <citation type="submission" date="2023-10" db="EMBL/GenBank/DDBJ databases">
        <title>Genome assembly of Pristionchus species.</title>
        <authorList>
            <person name="Yoshida K."/>
            <person name="Sommer R.J."/>
        </authorList>
    </citation>
    <scope>NUCLEOTIDE SEQUENCE</scope>
    <source>
        <strain evidence="6">RS0144</strain>
    </source>
</reference>
<sequence length="173" mass="19856">GCRPFPNCKFLKRILFTLLVSAYLASLTLQNLPSAHVYERRSEVRHIQCDRVFQGDSVYAKSVTKIKLVPRSAKLDMSCEAVRNRVLSRRNPPTGFRLAFAKNVFMDYEFLEEQLAVSYSEENTFCFAPDRKATVEFRRKIFALSLCLDNVHISSDEYEMDSNGHGQSRAFIG</sequence>
<dbReference type="InterPro" id="IPR003406">
    <property type="entry name" value="Glyco_trans_14"/>
</dbReference>
<name>A0AAV5UMU3_9BILA</name>
<dbReference type="AlphaFoldDB" id="A0AAV5UMU3"/>
<dbReference type="GO" id="GO:0016757">
    <property type="term" value="F:glycosyltransferase activity"/>
    <property type="evidence" value="ECO:0007669"/>
    <property type="project" value="UniProtKB-KW"/>
</dbReference>
<dbReference type="EMBL" id="BTSX01000006">
    <property type="protein sequence ID" value="GMT07664.1"/>
    <property type="molecule type" value="Genomic_DNA"/>
</dbReference>
<evidence type="ECO:0000256" key="4">
    <source>
        <dbReference type="ARBA" id="ARBA00023136"/>
    </source>
</evidence>
<feature type="non-terminal residue" evidence="6">
    <location>
        <position position="173"/>
    </location>
</feature>
<protein>
    <submittedName>
        <fullName evidence="6">Uncharacterized protein</fullName>
    </submittedName>
</protein>
<keyword evidence="5" id="KW-0325">Glycoprotein</keyword>
<dbReference type="PANTHER" id="PTHR46671:SF7">
    <property type="entry name" value="CORE-2_I-BRANCHING ENZYME"/>
    <property type="match status" value="1"/>
</dbReference>
<keyword evidence="4" id="KW-0472">Membrane</keyword>